<dbReference type="OrthoDB" id="228033at2"/>
<dbReference type="Pfam" id="PF13785">
    <property type="entry name" value="DUF4178"/>
    <property type="match status" value="1"/>
</dbReference>
<protein>
    <submittedName>
        <fullName evidence="3">DUF4178 domain-containing protein</fullName>
    </submittedName>
</protein>
<dbReference type="InterPro" id="IPR025235">
    <property type="entry name" value="DUF4178"/>
</dbReference>
<proteinExistence type="predicted"/>
<dbReference type="RefSeq" id="WP_140852432.1">
    <property type="nucleotide sequence ID" value="NZ_RCZC01000011.1"/>
</dbReference>
<keyword evidence="1" id="KW-0812">Transmembrane</keyword>
<dbReference type="AlphaFoldDB" id="A0A502FCI6"/>
<keyword evidence="4" id="KW-1185">Reference proteome</keyword>
<comment type="caution">
    <text evidence="3">The sequence shown here is derived from an EMBL/GenBank/DDBJ whole genome shotgun (WGS) entry which is preliminary data.</text>
</comment>
<feature type="transmembrane region" description="Helical" evidence="1">
    <location>
        <begin position="225"/>
        <end position="245"/>
    </location>
</feature>
<evidence type="ECO:0000259" key="2">
    <source>
        <dbReference type="Pfam" id="PF13785"/>
    </source>
</evidence>
<organism evidence="3 4">
    <name type="scientific">Sphingomonas glacialis</name>
    <dbReference type="NCBI Taxonomy" id="658225"/>
    <lineage>
        <taxon>Bacteria</taxon>
        <taxon>Pseudomonadati</taxon>
        <taxon>Pseudomonadota</taxon>
        <taxon>Alphaproteobacteria</taxon>
        <taxon>Sphingomonadales</taxon>
        <taxon>Sphingomonadaceae</taxon>
        <taxon>Sphingomonas</taxon>
    </lineage>
</organism>
<gene>
    <name evidence="3" type="ORF">EAH76_22040</name>
</gene>
<dbReference type="EMBL" id="RCZC01000011">
    <property type="protein sequence ID" value="TPG47100.1"/>
    <property type="molecule type" value="Genomic_DNA"/>
</dbReference>
<evidence type="ECO:0000313" key="3">
    <source>
        <dbReference type="EMBL" id="TPG47100.1"/>
    </source>
</evidence>
<feature type="domain" description="DUF4178" evidence="2">
    <location>
        <begin position="64"/>
        <end position="189"/>
    </location>
</feature>
<name>A0A502FCI6_9SPHN</name>
<reference evidence="3 4" key="1">
    <citation type="journal article" date="2019" name="Environ. Microbiol.">
        <title>Species interactions and distinct microbial communities in high Arctic permafrost affected cryosols are associated with the CH4 and CO2 gas fluxes.</title>
        <authorList>
            <person name="Altshuler I."/>
            <person name="Hamel J."/>
            <person name="Turney S."/>
            <person name="Magnuson E."/>
            <person name="Levesque R."/>
            <person name="Greer C."/>
            <person name="Whyte L.G."/>
        </authorList>
    </citation>
    <scope>NUCLEOTIDE SEQUENCE [LARGE SCALE GENOMIC DNA]</scope>
    <source>
        <strain evidence="3 4">E6.1</strain>
    </source>
</reference>
<sequence length="423" mass="45773">MTETAATVRALTCPACGGTIALRAAGYTVSLVCEHCGTTLDAADPEVRVIAAASAAMTRPEIPLGTRGALDGEQWEVVGYLERSDGESGWSEYLLFNPYLGYAFLLDDGRRFSLGWLLDRLPESAVDGLQYASETYRRFGTPYKTWVRFVVGEFYWRVAVGEQVRVTDYVLPGKMLSCEENDEERTWTLLELLDRGVVERAFGIDKRGNAGAPAPHEPSPWHSRLIDAIIIGTVAALTLLFIAAIGSNTHQLAAADFTTTIDAPMTSQVIKGITLTNPAGTAVTIAARADGIDNGWVDVDLSLVNAVTDQSYGGYVLVEHYTGTDSDGAWSEGDRRNRATLSNVPPGRYDLVIELTGHRWVGPGQSPASAWGTADVQPVSIVLTTGGVFAGNMLLALLAILLWPAILWALHLRFEQRRTAPVT</sequence>
<evidence type="ECO:0000313" key="4">
    <source>
        <dbReference type="Proteomes" id="UP000319931"/>
    </source>
</evidence>
<accession>A0A502FCI6</accession>
<keyword evidence="1" id="KW-1133">Transmembrane helix</keyword>
<dbReference type="Proteomes" id="UP000319931">
    <property type="component" value="Unassembled WGS sequence"/>
</dbReference>
<evidence type="ECO:0000256" key="1">
    <source>
        <dbReference type="SAM" id="Phobius"/>
    </source>
</evidence>
<keyword evidence="1" id="KW-0472">Membrane</keyword>
<feature type="transmembrane region" description="Helical" evidence="1">
    <location>
        <begin position="388"/>
        <end position="410"/>
    </location>
</feature>